<sequence>MKEERSNLLRQQRFVDKKMATLTMERDRLSRQSAELTGSLEDLEKRLRRAELAASESNTGFQVTFAFSTCLPILAK</sequence>
<name>A0A448WF25_9PLAT</name>
<accession>A0A448WF25</accession>
<keyword evidence="1" id="KW-0175">Coiled coil</keyword>
<dbReference type="EMBL" id="CAAALY010008464">
    <property type="protein sequence ID" value="VEL10248.1"/>
    <property type="molecule type" value="Genomic_DNA"/>
</dbReference>
<proteinExistence type="predicted"/>
<organism evidence="2 3">
    <name type="scientific">Protopolystoma xenopodis</name>
    <dbReference type="NCBI Taxonomy" id="117903"/>
    <lineage>
        <taxon>Eukaryota</taxon>
        <taxon>Metazoa</taxon>
        <taxon>Spiralia</taxon>
        <taxon>Lophotrochozoa</taxon>
        <taxon>Platyhelminthes</taxon>
        <taxon>Monogenea</taxon>
        <taxon>Polyopisthocotylea</taxon>
        <taxon>Polystomatidea</taxon>
        <taxon>Polystomatidae</taxon>
        <taxon>Protopolystoma</taxon>
    </lineage>
</organism>
<evidence type="ECO:0000313" key="3">
    <source>
        <dbReference type="Proteomes" id="UP000784294"/>
    </source>
</evidence>
<comment type="caution">
    <text evidence="2">The sequence shown here is derived from an EMBL/GenBank/DDBJ whole genome shotgun (WGS) entry which is preliminary data.</text>
</comment>
<protein>
    <submittedName>
        <fullName evidence="2">Uncharacterized protein</fullName>
    </submittedName>
</protein>
<feature type="coiled-coil region" evidence="1">
    <location>
        <begin position="26"/>
        <end position="60"/>
    </location>
</feature>
<dbReference type="Proteomes" id="UP000784294">
    <property type="component" value="Unassembled WGS sequence"/>
</dbReference>
<reference evidence="2" key="1">
    <citation type="submission" date="2018-11" db="EMBL/GenBank/DDBJ databases">
        <authorList>
            <consortium name="Pathogen Informatics"/>
        </authorList>
    </citation>
    <scope>NUCLEOTIDE SEQUENCE</scope>
</reference>
<gene>
    <name evidence="2" type="ORF">PXEA_LOCUS3688</name>
</gene>
<keyword evidence="3" id="KW-1185">Reference proteome</keyword>
<evidence type="ECO:0000313" key="2">
    <source>
        <dbReference type="EMBL" id="VEL10248.1"/>
    </source>
</evidence>
<dbReference type="AlphaFoldDB" id="A0A448WF25"/>
<evidence type="ECO:0000256" key="1">
    <source>
        <dbReference type="SAM" id="Coils"/>
    </source>
</evidence>